<evidence type="ECO:0000313" key="1">
    <source>
        <dbReference type="EMBL" id="OLY82534.1"/>
    </source>
</evidence>
<dbReference type="EMBL" id="LSSL01001441">
    <property type="protein sequence ID" value="OLY82534.1"/>
    <property type="molecule type" value="Genomic_DNA"/>
</dbReference>
<protein>
    <submittedName>
        <fullName evidence="1">Uncharacterized protein</fullName>
    </submittedName>
</protein>
<keyword evidence="2" id="KW-1185">Reference proteome</keyword>
<gene>
    <name evidence="1" type="ORF">AYI68_g3345</name>
</gene>
<organism evidence="1 2">
    <name type="scientific">Smittium mucronatum</name>
    <dbReference type="NCBI Taxonomy" id="133383"/>
    <lineage>
        <taxon>Eukaryota</taxon>
        <taxon>Fungi</taxon>
        <taxon>Fungi incertae sedis</taxon>
        <taxon>Zoopagomycota</taxon>
        <taxon>Kickxellomycotina</taxon>
        <taxon>Harpellomycetes</taxon>
        <taxon>Harpellales</taxon>
        <taxon>Legeriomycetaceae</taxon>
        <taxon>Smittium</taxon>
    </lineage>
</organism>
<reference evidence="1 2" key="1">
    <citation type="journal article" date="2016" name="Mol. Biol. Evol.">
        <title>Genome-Wide Survey of Gut Fungi (Harpellales) Reveals the First Horizontally Transferred Ubiquitin Gene from a Mosquito Host.</title>
        <authorList>
            <person name="Wang Y."/>
            <person name="White M.M."/>
            <person name="Kvist S."/>
            <person name="Moncalvo J.M."/>
        </authorList>
    </citation>
    <scope>NUCLEOTIDE SEQUENCE [LARGE SCALE GENOMIC DNA]</scope>
    <source>
        <strain evidence="1 2">ALG-7-W6</strain>
    </source>
</reference>
<comment type="caution">
    <text evidence="1">The sequence shown here is derived from an EMBL/GenBank/DDBJ whole genome shotgun (WGS) entry which is preliminary data.</text>
</comment>
<proteinExistence type="predicted"/>
<accession>A0A1R0H057</accession>
<sequence length="93" mass="10862">MLINEVTTSVQEKKVHHITRRGMITDTSIYLELLEEPPLFEEDFFRNQFPDEKYIYSGPMWPGTAAQFSEITATSQNNQAETTLKKLKLHMQK</sequence>
<dbReference type="Proteomes" id="UP000187455">
    <property type="component" value="Unassembled WGS sequence"/>
</dbReference>
<evidence type="ECO:0000313" key="2">
    <source>
        <dbReference type="Proteomes" id="UP000187455"/>
    </source>
</evidence>
<name>A0A1R0H057_9FUNG</name>
<dbReference type="AlphaFoldDB" id="A0A1R0H057"/>